<gene>
    <name evidence="5" type="ORF">BHW43_03645</name>
</gene>
<dbReference type="Proteomes" id="UP000186777">
    <property type="component" value="Unassembled WGS sequence"/>
</dbReference>
<keyword evidence="1" id="KW-0479">Metal-binding</keyword>
<dbReference type="GO" id="GO:0051536">
    <property type="term" value="F:iron-sulfur cluster binding"/>
    <property type="evidence" value="ECO:0007669"/>
    <property type="project" value="UniProtKB-KW"/>
</dbReference>
<dbReference type="Gene3D" id="3.30.70.20">
    <property type="match status" value="1"/>
</dbReference>
<feature type="domain" description="4Fe-4S ferredoxin-type" evidence="4">
    <location>
        <begin position="30"/>
        <end position="59"/>
    </location>
</feature>
<name>A0A1Q6R779_9FIRM</name>
<sequence>MLIKVNRQLCCGCEECVAVCPIGAATLREGRAQVDMRQCVCCGACIRECPMEAIAIAETDDTEDNE</sequence>
<proteinExistence type="predicted"/>
<reference evidence="5 6" key="1">
    <citation type="journal article" date="2016" name="Nat. Biotechnol.">
        <title>Measurement of bacterial replication rates in microbial communities.</title>
        <authorList>
            <person name="Brown C.T."/>
            <person name="Olm M.R."/>
            <person name="Thomas B.C."/>
            <person name="Banfield J.F."/>
        </authorList>
    </citation>
    <scope>NUCLEOTIDE SEQUENCE [LARGE SCALE GENOMIC DNA]</scope>
    <source>
        <strain evidence="5">46_33</strain>
    </source>
</reference>
<comment type="caution">
    <text evidence="5">The sequence shown here is derived from an EMBL/GenBank/DDBJ whole genome shotgun (WGS) entry which is preliminary data.</text>
</comment>
<dbReference type="RefSeq" id="WP_303679552.1">
    <property type="nucleotide sequence ID" value="NZ_MNTG01000024.1"/>
</dbReference>
<protein>
    <recommendedName>
        <fullName evidence="4">4Fe-4S ferredoxin-type domain-containing protein</fullName>
    </recommendedName>
</protein>
<keyword evidence="2" id="KW-0408">Iron</keyword>
<dbReference type="InterPro" id="IPR017900">
    <property type="entry name" value="4Fe4S_Fe_S_CS"/>
</dbReference>
<dbReference type="PROSITE" id="PS00198">
    <property type="entry name" value="4FE4S_FER_1"/>
    <property type="match status" value="1"/>
</dbReference>
<dbReference type="STRING" id="626940.BHW43_03645"/>
<evidence type="ECO:0000259" key="4">
    <source>
        <dbReference type="PROSITE" id="PS51379"/>
    </source>
</evidence>
<evidence type="ECO:0000313" key="6">
    <source>
        <dbReference type="Proteomes" id="UP000186777"/>
    </source>
</evidence>
<dbReference type="InterPro" id="IPR017896">
    <property type="entry name" value="4Fe4S_Fe-S-bd"/>
</dbReference>
<dbReference type="Pfam" id="PF13237">
    <property type="entry name" value="Fer4_10"/>
    <property type="match status" value="1"/>
</dbReference>
<dbReference type="PROSITE" id="PS51379">
    <property type="entry name" value="4FE4S_FER_2"/>
    <property type="match status" value="2"/>
</dbReference>
<dbReference type="GO" id="GO:0046872">
    <property type="term" value="F:metal ion binding"/>
    <property type="evidence" value="ECO:0007669"/>
    <property type="project" value="UniProtKB-KW"/>
</dbReference>
<dbReference type="AlphaFoldDB" id="A0A1Q6R779"/>
<evidence type="ECO:0000256" key="2">
    <source>
        <dbReference type="ARBA" id="ARBA00023004"/>
    </source>
</evidence>
<accession>A0A1Q6R779</accession>
<organism evidence="5 6">
    <name type="scientific">Phascolarctobacterium succinatutens</name>
    <dbReference type="NCBI Taxonomy" id="626940"/>
    <lineage>
        <taxon>Bacteria</taxon>
        <taxon>Bacillati</taxon>
        <taxon>Bacillota</taxon>
        <taxon>Negativicutes</taxon>
        <taxon>Acidaminococcales</taxon>
        <taxon>Acidaminococcaceae</taxon>
        <taxon>Phascolarctobacterium</taxon>
    </lineage>
</organism>
<dbReference type="SUPFAM" id="SSF54862">
    <property type="entry name" value="4Fe-4S ferredoxins"/>
    <property type="match status" value="1"/>
</dbReference>
<evidence type="ECO:0000256" key="1">
    <source>
        <dbReference type="ARBA" id="ARBA00022723"/>
    </source>
</evidence>
<keyword evidence="3" id="KW-0411">Iron-sulfur</keyword>
<evidence type="ECO:0000313" key="5">
    <source>
        <dbReference type="EMBL" id="OLA38199.1"/>
    </source>
</evidence>
<evidence type="ECO:0000256" key="3">
    <source>
        <dbReference type="ARBA" id="ARBA00023014"/>
    </source>
</evidence>
<dbReference type="EMBL" id="MNTG01000024">
    <property type="protein sequence ID" value="OLA38199.1"/>
    <property type="molecule type" value="Genomic_DNA"/>
</dbReference>
<feature type="domain" description="4Fe-4S ferredoxin-type" evidence="4">
    <location>
        <begin position="1"/>
        <end position="29"/>
    </location>
</feature>